<evidence type="ECO:0000256" key="1">
    <source>
        <dbReference type="ARBA" id="ARBA00008324"/>
    </source>
</evidence>
<dbReference type="Pfam" id="PF03061">
    <property type="entry name" value="4HBT"/>
    <property type="match status" value="1"/>
</dbReference>
<evidence type="ECO:0000313" key="5">
    <source>
        <dbReference type="Proteomes" id="UP000623967"/>
    </source>
</evidence>
<evidence type="ECO:0000313" key="4">
    <source>
        <dbReference type="EMBL" id="MBL4952558.1"/>
    </source>
</evidence>
<gene>
    <name evidence="4" type="ORF">JK635_10075</name>
</gene>
<dbReference type="Gene3D" id="3.10.129.10">
    <property type="entry name" value="Hotdog Thioesterase"/>
    <property type="match status" value="1"/>
</dbReference>
<comment type="caution">
    <text evidence="4">The sequence shown here is derived from an EMBL/GenBank/DDBJ whole genome shotgun (WGS) entry which is preliminary data.</text>
</comment>
<keyword evidence="5" id="KW-1185">Reference proteome</keyword>
<keyword evidence="2" id="KW-0378">Hydrolase</keyword>
<comment type="similarity">
    <text evidence="1">Belongs to the thioesterase PaaI family.</text>
</comment>
<dbReference type="InterPro" id="IPR003736">
    <property type="entry name" value="PAAI_dom"/>
</dbReference>
<protein>
    <submittedName>
        <fullName evidence="4">PaaI family thioesterase</fullName>
    </submittedName>
</protein>
<dbReference type="PANTHER" id="PTHR21660:SF1">
    <property type="entry name" value="ACYL-COENZYME A THIOESTERASE 13"/>
    <property type="match status" value="1"/>
</dbReference>
<dbReference type="PANTHER" id="PTHR21660">
    <property type="entry name" value="THIOESTERASE SUPERFAMILY MEMBER-RELATED"/>
    <property type="match status" value="1"/>
</dbReference>
<dbReference type="RefSeq" id="WP_202653814.1">
    <property type="nucleotide sequence ID" value="NZ_JAESWB010000168.1"/>
</dbReference>
<dbReference type="EMBL" id="JAESWB010000168">
    <property type="protein sequence ID" value="MBL4952558.1"/>
    <property type="molecule type" value="Genomic_DNA"/>
</dbReference>
<organism evidence="4 5">
    <name type="scientific">Neobacillus paridis</name>
    <dbReference type="NCBI Taxonomy" id="2803862"/>
    <lineage>
        <taxon>Bacteria</taxon>
        <taxon>Bacillati</taxon>
        <taxon>Bacillota</taxon>
        <taxon>Bacilli</taxon>
        <taxon>Bacillales</taxon>
        <taxon>Bacillaceae</taxon>
        <taxon>Neobacillus</taxon>
    </lineage>
</organism>
<dbReference type="InterPro" id="IPR006683">
    <property type="entry name" value="Thioestr_dom"/>
</dbReference>
<feature type="domain" description="Thioesterase" evidence="3">
    <location>
        <begin position="73"/>
        <end position="148"/>
    </location>
</feature>
<sequence length="164" mass="18286">MKDELRQLLESCIESGSETELNTIKFLLEAVKQKIEQPNSNYLRNLLQMDIKIDNQSCEVTIPLRPVYNNSLQILHGGVTATLLDSAMGILANSLLPDGFEAVTNQLNIHYIAPGFGDHLRCRAEVIHQGKQTLVIAGEAYRSDGKQIAYATGTFFMIPPKKNR</sequence>
<evidence type="ECO:0000259" key="3">
    <source>
        <dbReference type="Pfam" id="PF03061"/>
    </source>
</evidence>
<name>A0ABS1TPP3_9BACI</name>
<accession>A0ABS1TPP3</accession>
<reference evidence="4 5" key="1">
    <citation type="submission" date="2021-01" db="EMBL/GenBank/DDBJ databases">
        <title>Genome public.</title>
        <authorList>
            <person name="Liu C."/>
            <person name="Sun Q."/>
        </authorList>
    </citation>
    <scope>NUCLEOTIDE SEQUENCE [LARGE SCALE GENOMIC DNA]</scope>
    <source>
        <strain evidence="4 5">YIM B02564</strain>
    </source>
</reference>
<evidence type="ECO:0000256" key="2">
    <source>
        <dbReference type="ARBA" id="ARBA00022801"/>
    </source>
</evidence>
<dbReference type="Proteomes" id="UP000623967">
    <property type="component" value="Unassembled WGS sequence"/>
</dbReference>
<dbReference type="CDD" id="cd03443">
    <property type="entry name" value="PaaI_thioesterase"/>
    <property type="match status" value="1"/>
</dbReference>
<dbReference type="InterPro" id="IPR029069">
    <property type="entry name" value="HotDog_dom_sf"/>
</dbReference>
<proteinExistence type="inferred from homology"/>
<dbReference type="NCBIfam" id="TIGR00369">
    <property type="entry name" value="unchar_dom_1"/>
    <property type="match status" value="1"/>
</dbReference>
<dbReference type="InterPro" id="IPR039298">
    <property type="entry name" value="ACOT13"/>
</dbReference>
<dbReference type="SUPFAM" id="SSF54637">
    <property type="entry name" value="Thioesterase/thiol ester dehydrase-isomerase"/>
    <property type="match status" value="1"/>
</dbReference>